<dbReference type="Proteomes" id="UP001610563">
    <property type="component" value="Unassembled WGS sequence"/>
</dbReference>
<feature type="region of interest" description="Disordered" evidence="1">
    <location>
        <begin position="416"/>
        <end position="446"/>
    </location>
</feature>
<evidence type="ECO:0000256" key="2">
    <source>
        <dbReference type="SAM" id="Phobius"/>
    </source>
</evidence>
<keyword evidence="4" id="KW-1185">Reference proteome</keyword>
<feature type="transmembrane region" description="Helical" evidence="2">
    <location>
        <begin position="87"/>
        <end position="109"/>
    </location>
</feature>
<keyword evidence="3" id="KW-0808">Transferase</keyword>
<proteinExistence type="predicted"/>
<evidence type="ECO:0000313" key="4">
    <source>
        <dbReference type="Proteomes" id="UP001610563"/>
    </source>
</evidence>
<dbReference type="PANTHER" id="PTHR34144:SF8">
    <property type="entry name" value="GLYCOSYLTRANSFERASE FAMILY 69 PROTEIN"/>
    <property type="match status" value="1"/>
</dbReference>
<comment type="caution">
    <text evidence="3">The sequence shown here is derived from an EMBL/GenBank/DDBJ whole genome shotgun (WGS) entry which is preliminary data.</text>
</comment>
<accession>A0ABR4FJU5</accession>
<organism evidence="3 4">
    <name type="scientific">Aspergillus keveii</name>
    <dbReference type="NCBI Taxonomy" id="714993"/>
    <lineage>
        <taxon>Eukaryota</taxon>
        <taxon>Fungi</taxon>
        <taxon>Dikarya</taxon>
        <taxon>Ascomycota</taxon>
        <taxon>Pezizomycotina</taxon>
        <taxon>Eurotiomycetes</taxon>
        <taxon>Eurotiomycetidae</taxon>
        <taxon>Eurotiales</taxon>
        <taxon>Aspergillaceae</taxon>
        <taxon>Aspergillus</taxon>
        <taxon>Aspergillus subgen. Nidulantes</taxon>
    </lineage>
</organism>
<reference evidence="3 4" key="1">
    <citation type="submission" date="2024-07" db="EMBL/GenBank/DDBJ databases">
        <title>Section-level genome sequencing and comparative genomics of Aspergillus sections Usti and Cavernicolus.</title>
        <authorList>
            <consortium name="Lawrence Berkeley National Laboratory"/>
            <person name="Nybo J.L."/>
            <person name="Vesth T.C."/>
            <person name="Theobald S."/>
            <person name="Frisvad J.C."/>
            <person name="Larsen T.O."/>
            <person name="Kjaerboelling I."/>
            <person name="Rothschild-Mancinelli K."/>
            <person name="Lyhne E.K."/>
            <person name="Kogle M.E."/>
            <person name="Barry K."/>
            <person name="Clum A."/>
            <person name="Na H."/>
            <person name="Ledsgaard L."/>
            <person name="Lin J."/>
            <person name="Lipzen A."/>
            <person name="Kuo A."/>
            <person name="Riley R."/>
            <person name="Mondo S."/>
            <person name="Labutti K."/>
            <person name="Haridas S."/>
            <person name="Pangalinan J."/>
            <person name="Salamov A.A."/>
            <person name="Simmons B.A."/>
            <person name="Magnuson J.K."/>
            <person name="Chen J."/>
            <person name="Drula E."/>
            <person name="Henrissat B."/>
            <person name="Wiebenga A."/>
            <person name="Lubbers R.J."/>
            <person name="Gomes A.C."/>
            <person name="Makela M.R."/>
            <person name="Stajich J."/>
            <person name="Grigoriev I.V."/>
            <person name="Mortensen U.H."/>
            <person name="De Vries R.P."/>
            <person name="Baker S.E."/>
            <person name="Andersen M.R."/>
        </authorList>
    </citation>
    <scope>NUCLEOTIDE SEQUENCE [LARGE SCALE GENOMIC DNA]</scope>
    <source>
        <strain evidence="3 4">CBS 209.92</strain>
    </source>
</reference>
<evidence type="ECO:0000256" key="1">
    <source>
        <dbReference type="SAM" id="MobiDB-lite"/>
    </source>
</evidence>
<protein>
    <submittedName>
        <fullName evidence="3">Cryptococcal mannosyltransferase 1-domain-containing protein</fullName>
    </submittedName>
</protein>
<dbReference type="Pfam" id="PF11735">
    <property type="entry name" value="CAP59_mtransfer"/>
    <property type="match status" value="1"/>
</dbReference>
<keyword evidence="2" id="KW-0812">Transmembrane</keyword>
<keyword evidence="2" id="KW-1133">Transmembrane helix</keyword>
<dbReference type="PANTHER" id="PTHR34144">
    <property type="entry name" value="CHROMOSOME 8, WHOLE GENOME SHOTGUN SEQUENCE"/>
    <property type="match status" value="1"/>
</dbReference>
<evidence type="ECO:0000313" key="3">
    <source>
        <dbReference type="EMBL" id="KAL2783517.1"/>
    </source>
</evidence>
<sequence>MSTTLLPTHNGPDERLSIDSQELHELYETKLQSEQSFPARVSHGVSSLFQRFPSLRYPRRHDYTALDSTSTSTSIPTRRYYRHLRRIPYYLSVFISILIALAAITFTFFPSYTYPPEHYISLRNRVLNTDPNSKLSGRGNVHNEKIFIAASLYDPTGELARGHWSSSVLELITLLGEENVFLSIYENDSGEEGEASLADLDARIPCNKSIVYEHLDLDSLPTITTPDGAERVKRITYLAETRNRALEPLDDPEIMSGTRFDKLLYLNDIAFDPLDALQLLFSTNVNAKGKAQYRAACAVDFINPFKFYDTYATRDLEGYSMGVPFFPWFSDSGDARSREDVLAGKDAVPVKSCWGGMVAFDAKFFQHQGNTTDIETSEVRGKGMDTAGQSPPARFRALNDTDLFWDASECCLIHADIQPPPTHPETSSPSSSSSSSPETKFTPAPIPETGIYMNPFVRVAYDPYTLSWLATTRRFEKLYSLIHNIVNHLVGMPWFNARREELPGETYYDTVFVPAKEEGGVGSFESRERVGRHDGFCGRSGLQVVVPREGGKGWWTVPRPVGVVQ</sequence>
<dbReference type="InterPro" id="IPR021047">
    <property type="entry name" value="Mannosyltransferase_CMT1"/>
</dbReference>
<dbReference type="GO" id="GO:0016757">
    <property type="term" value="F:glycosyltransferase activity"/>
    <property type="evidence" value="ECO:0007669"/>
    <property type="project" value="UniProtKB-KW"/>
</dbReference>
<keyword evidence="2" id="KW-0472">Membrane</keyword>
<gene>
    <name evidence="3" type="ORF">BJX66DRAFT_127142</name>
</gene>
<feature type="compositionally biased region" description="Low complexity" evidence="1">
    <location>
        <begin position="424"/>
        <end position="439"/>
    </location>
</feature>
<name>A0ABR4FJU5_9EURO</name>
<dbReference type="EMBL" id="JBFTWV010000230">
    <property type="protein sequence ID" value="KAL2783517.1"/>
    <property type="molecule type" value="Genomic_DNA"/>
</dbReference>
<keyword evidence="3" id="KW-0328">Glycosyltransferase</keyword>